<proteinExistence type="inferred from homology"/>
<feature type="transmembrane region" description="Helical" evidence="7">
    <location>
        <begin position="122"/>
        <end position="142"/>
    </location>
</feature>
<accession>A0ABW4RBV7</accession>
<feature type="transmembrane region" description="Helical" evidence="7">
    <location>
        <begin position="215"/>
        <end position="235"/>
    </location>
</feature>
<sequence>MIPDLIGNLDPAWLLIYARIQACILALPVLSERWFGVRLRVSLAVALSPFLMAVAGDIAAPTAPLGLVIAVGQQLVLGFLMGVLVRLVFLAINIAATAIASTASLSQIIGTGTEASPHPIGNLLNLAASAIIMALGFHLRMVDYLADSMRLWPPGGWPDAATVLQTGVATIMQSFALAMILSAPFIIGGFLYQTLSGVVSRVMPSLPVSLIGAPAAILLALIALVILAPSILSVWTGAVMDWRLPDLGMAR</sequence>
<keyword evidence="8" id="KW-0969">Cilium</keyword>
<keyword evidence="8" id="KW-0966">Cell projection</keyword>
<evidence type="ECO:0000256" key="2">
    <source>
        <dbReference type="ARBA" id="ARBA00009772"/>
    </source>
</evidence>
<keyword evidence="6 7" id="KW-0472">Membrane</keyword>
<keyword evidence="9" id="KW-1185">Reference proteome</keyword>
<feature type="transmembrane region" description="Helical" evidence="7">
    <location>
        <begin position="87"/>
        <end position="110"/>
    </location>
</feature>
<keyword evidence="4 7" id="KW-0812">Transmembrane</keyword>
<organism evidence="8 9">
    <name type="scientific">Paracoccus pacificus</name>
    <dbReference type="NCBI Taxonomy" id="1463598"/>
    <lineage>
        <taxon>Bacteria</taxon>
        <taxon>Pseudomonadati</taxon>
        <taxon>Pseudomonadota</taxon>
        <taxon>Alphaproteobacteria</taxon>
        <taxon>Rhodobacterales</taxon>
        <taxon>Paracoccaceae</taxon>
        <taxon>Paracoccus</taxon>
    </lineage>
</organism>
<comment type="similarity">
    <text evidence="2">Belongs to the FliR/MopE/SpaR family.</text>
</comment>
<evidence type="ECO:0000256" key="7">
    <source>
        <dbReference type="SAM" id="Phobius"/>
    </source>
</evidence>
<evidence type="ECO:0000256" key="5">
    <source>
        <dbReference type="ARBA" id="ARBA00022989"/>
    </source>
</evidence>
<comment type="subcellular location">
    <subcellularLocation>
        <location evidence="1">Cell membrane</location>
        <topology evidence="1">Multi-pass membrane protein</topology>
    </subcellularLocation>
</comment>
<keyword evidence="5 7" id="KW-1133">Transmembrane helix</keyword>
<evidence type="ECO:0000313" key="9">
    <source>
        <dbReference type="Proteomes" id="UP001597213"/>
    </source>
</evidence>
<keyword evidence="8" id="KW-0282">Flagellum</keyword>
<dbReference type="EMBL" id="JBHUEN010000053">
    <property type="protein sequence ID" value="MFD1883731.1"/>
    <property type="molecule type" value="Genomic_DNA"/>
</dbReference>
<evidence type="ECO:0000256" key="4">
    <source>
        <dbReference type="ARBA" id="ARBA00022692"/>
    </source>
</evidence>
<feature type="transmembrane region" description="Helical" evidence="7">
    <location>
        <begin position="12"/>
        <end position="30"/>
    </location>
</feature>
<dbReference type="InterPro" id="IPR002010">
    <property type="entry name" value="T3SS_IM_R"/>
</dbReference>
<keyword evidence="3" id="KW-1003">Cell membrane</keyword>
<dbReference type="PRINTS" id="PR00953">
    <property type="entry name" value="TYPE3IMRPROT"/>
</dbReference>
<dbReference type="Pfam" id="PF01311">
    <property type="entry name" value="Bac_export_1"/>
    <property type="match status" value="1"/>
</dbReference>
<dbReference type="RefSeq" id="WP_379145299.1">
    <property type="nucleotide sequence ID" value="NZ_JBHUEN010000053.1"/>
</dbReference>
<protein>
    <submittedName>
        <fullName evidence="8">Flagellar biosynthetic protein FliR</fullName>
    </submittedName>
</protein>
<feature type="transmembrane region" description="Helical" evidence="7">
    <location>
        <begin position="175"/>
        <end position="195"/>
    </location>
</feature>
<gene>
    <name evidence="8" type="ORF">ACFSCT_18635</name>
</gene>
<evidence type="ECO:0000256" key="6">
    <source>
        <dbReference type="ARBA" id="ARBA00023136"/>
    </source>
</evidence>
<name>A0ABW4RBV7_9RHOB</name>
<comment type="caution">
    <text evidence="8">The sequence shown here is derived from an EMBL/GenBank/DDBJ whole genome shotgun (WGS) entry which is preliminary data.</text>
</comment>
<reference evidence="9" key="1">
    <citation type="journal article" date="2019" name="Int. J. Syst. Evol. Microbiol.">
        <title>The Global Catalogue of Microorganisms (GCM) 10K type strain sequencing project: providing services to taxonomists for standard genome sequencing and annotation.</title>
        <authorList>
            <consortium name="The Broad Institute Genomics Platform"/>
            <consortium name="The Broad Institute Genome Sequencing Center for Infectious Disease"/>
            <person name="Wu L."/>
            <person name="Ma J."/>
        </authorList>
    </citation>
    <scope>NUCLEOTIDE SEQUENCE [LARGE SCALE GENOMIC DNA]</scope>
    <source>
        <strain evidence="9">CCUG 56029</strain>
    </source>
</reference>
<evidence type="ECO:0000313" key="8">
    <source>
        <dbReference type="EMBL" id="MFD1883731.1"/>
    </source>
</evidence>
<dbReference type="PANTHER" id="PTHR30065:SF1">
    <property type="entry name" value="SURFACE PRESENTATION OF ANTIGENS PROTEIN SPAR"/>
    <property type="match status" value="1"/>
</dbReference>
<evidence type="ECO:0000256" key="3">
    <source>
        <dbReference type="ARBA" id="ARBA00022475"/>
    </source>
</evidence>
<dbReference type="PANTHER" id="PTHR30065">
    <property type="entry name" value="FLAGELLAR BIOSYNTHETIC PROTEIN FLIR"/>
    <property type="match status" value="1"/>
</dbReference>
<dbReference type="Proteomes" id="UP001597213">
    <property type="component" value="Unassembled WGS sequence"/>
</dbReference>
<evidence type="ECO:0000256" key="1">
    <source>
        <dbReference type="ARBA" id="ARBA00004651"/>
    </source>
</evidence>